<dbReference type="RefSeq" id="XP_060329306.1">
    <property type="nucleotide sequence ID" value="XM_060469751.1"/>
</dbReference>
<evidence type="ECO:0000313" key="2">
    <source>
        <dbReference type="Proteomes" id="UP001175211"/>
    </source>
</evidence>
<evidence type="ECO:0000313" key="1">
    <source>
        <dbReference type="EMBL" id="KAK0455796.1"/>
    </source>
</evidence>
<proteinExistence type="predicted"/>
<name>A0AA39K741_ARMTA</name>
<dbReference type="Proteomes" id="UP001175211">
    <property type="component" value="Unassembled WGS sequence"/>
</dbReference>
<keyword evidence="2" id="KW-1185">Reference proteome</keyword>
<dbReference type="AlphaFoldDB" id="A0AA39K741"/>
<dbReference type="GeneID" id="85353299"/>
<comment type="caution">
    <text evidence="1">The sequence shown here is derived from an EMBL/GenBank/DDBJ whole genome shotgun (WGS) entry which is preliminary data.</text>
</comment>
<organism evidence="1 2">
    <name type="scientific">Armillaria tabescens</name>
    <name type="common">Ringless honey mushroom</name>
    <name type="synonym">Agaricus tabescens</name>
    <dbReference type="NCBI Taxonomy" id="1929756"/>
    <lineage>
        <taxon>Eukaryota</taxon>
        <taxon>Fungi</taxon>
        <taxon>Dikarya</taxon>
        <taxon>Basidiomycota</taxon>
        <taxon>Agaricomycotina</taxon>
        <taxon>Agaricomycetes</taxon>
        <taxon>Agaricomycetidae</taxon>
        <taxon>Agaricales</taxon>
        <taxon>Marasmiineae</taxon>
        <taxon>Physalacriaceae</taxon>
        <taxon>Desarmillaria</taxon>
    </lineage>
</organism>
<protein>
    <submittedName>
        <fullName evidence="1">Uncharacterized protein</fullName>
    </submittedName>
</protein>
<accession>A0AA39K741</accession>
<dbReference type="EMBL" id="JAUEPS010000024">
    <property type="protein sequence ID" value="KAK0455796.1"/>
    <property type="molecule type" value="Genomic_DNA"/>
</dbReference>
<sequence length="153" mass="17308">MCFKCNFPAVQSMQKTYKMIMQWLQDGTTPCKFVYAKIEVFPRFGGGREAVELLSRGLQLWGAILENIAERSQKSKSRLILAQMSWRWRQRQPKNAKIRTKFGGSFWGPKNEEECKTSDGSGAPANICGAKARPFAFGALMSSRTTNMSRAKQ</sequence>
<gene>
    <name evidence="1" type="ORF">EV420DRAFT_1481236</name>
</gene>
<reference evidence="1" key="1">
    <citation type="submission" date="2023-06" db="EMBL/GenBank/DDBJ databases">
        <authorList>
            <consortium name="Lawrence Berkeley National Laboratory"/>
            <person name="Ahrendt S."/>
            <person name="Sahu N."/>
            <person name="Indic B."/>
            <person name="Wong-Bajracharya J."/>
            <person name="Merenyi Z."/>
            <person name="Ke H.-M."/>
            <person name="Monk M."/>
            <person name="Kocsube S."/>
            <person name="Drula E."/>
            <person name="Lipzen A."/>
            <person name="Balint B."/>
            <person name="Henrissat B."/>
            <person name="Andreopoulos B."/>
            <person name="Martin F.M."/>
            <person name="Harder C.B."/>
            <person name="Rigling D."/>
            <person name="Ford K.L."/>
            <person name="Foster G.D."/>
            <person name="Pangilinan J."/>
            <person name="Papanicolaou A."/>
            <person name="Barry K."/>
            <person name="LaButti K."/>
            <person name="Viragh M."/>
            <person name="Koriabine M."/>
            <person name="Yan M."/>
            <person name="Riley R."/>
            <person name="Champramary S."/>
            <person name="Plett K.L."/>
            <person name="Tsai I.J."/>
            <person name="Slot J."/>
            <person name="Sipos G."/>
            <person name="Plett J."/>
            <person name="Nagy L.G."/>
            <person name="Grigoriev I.V."/>
        </authorList>
    </citation>
    <scope>NUCLEOTIDE SEQUENCE</scope>
    <source>
        <strain evidence="1">CCBAS 213</strain>
    </source>
</reference>